<reference evidence="4" key="1">
    <citation type="submission" date="2025-08" db="UniProtKB">
        <authorList>
            <consortium name="RefSeq"/>
        </authorList>
    </citation>
    <scope>IDENTIFICATION</scope>
    <source>
        <tissue evidence="4">Whole body</tissue>
    </source>
</reference>
<name>A0ABM1I1U4_POLDO</name>
<keyword evidence="3" id="KW-1185">Reference proteome</keyword>
<dbReference type="GeneID" id="107065217"/>
<dbReference type="PANTHER" id="PTHR11485:SF57">
    <property type="entry name" value="TRANSFERRIN"/>
    <property type="match status" value="1"/>
</dbReference>
<dbReference type="SMART" id="SM00094">
    <property type="entry name" value="TR_FER"/>
    <property type="match status" value="1"/>
</dbReference>
<dbReference type="Proteomes" id="UP000694924">
    <property type="component" value="Unplaced"/>
</dbReference>
<dbReference type="PRINTS" id="PR00422">
    <property type="entry name" value="TRANSFERRIN"/>
</dbReference>
<organism evidence="3 4">
    <name type="scientific">Polistes dominula</name>
    <name type="common">European paper wasp</name>
    <name type="synonym">Vespa dominula</name>
    <dbReference type="NCBI Taxonomy" id="743375"/>
    <lineage>
        <taxon>Eukaryota</taxon>
        <taxon>Metazoa</taxon>
        <taxon>Ecdysozoa</taxon>
        <taxon>Arthropoda</taxon>
        <taxon>Hexapoda</taxon>
        <taxon>Insecta</taxon>
        <taxon>Pterygota</taxon>
        <taxon>Neoptera</taxon>
        <taxon>Endopterygota</taxon>
        <taxon>Hymenoptera</taxon>
        <taxon>Apocrita</taxon>
        <taxon>Aculeata</taxon>
        <taxon>Vespoidea</taxon>
        <taxon>Vespidae</taxon>
        <taxon>Polistinae</taxon>
        <taxon>Polistini</taxon>
        <taxon>Polistes</taxon>
    </lineage>
</organism>
<evidence type="ECO:0000256" key="1">
    <source>
        <dbReference type="SAM" id="SignalP"/>
    </source>
</evidence>
<gene>
    <name evidence="4" type="primary">LOC107065217</name>
</gene>
<dbReference type="PROSITE" id="PS51408">
    <property type="entry name" value="TRANSFERRIN_LIKE_4"/>
    <property type="match status" value="2"/>
</dbReference>
<dbReference type="Gene3D" id="3.40.190.10">
    <property type="entry name" value="Periplasmic binding protein-like II"/>
    <property type="match status" value="3"/>
</dbReference>
<dbReference type="Pfam" id="PF00405">
    <property type="entry name" value="Transferrin"/>
    <property type="match status" value="2"/>
</dbReference>
<dbReference type="InterPro" id="IPR001156">
    <property type="entry name" value="Transferrin-like_dom"/>
</dbReference>
<evidence type="ECO:0000313" key="4">
    <source>
        <dbReference type="RefSeq" id="XP_015174181.1"/>
    </source>
</evidence>
<keyword evidence="1" id="KW-0732">Signal</keyword>
<evidence type="ECO:0000259" key="2">
    <source>
        <dbReference type="PROSITE" id="PS51408"/>
    </source>
</evidence>
<feature type="domain" description="Transferrin-like" evidence="2">
    <location>
        <begin position="22"/>
        <end position="355"/>
    </location>
</feature>
<accession>A0ABM1I1U4</accession>
<proteinExistence type="predicted"/>
<feature type="chain" id="PRO_5046374664" evidence="1">
    <location>
        <begin position="20"/>
        <end position="730"/>
    </location>
</feature>
<dbReference type="RefSeq" id="XP_015174181.1">
    <property type="nucleotide sequence ID" value="XM_015318695.1"/>
</dbReference>
<dbReference type="CDD" id="cd13529">
    <property type="entry name" value="PBP2_transferrin"/>
    <property type="match status" value="1"/>
</dbReference>
<dbReference type="SUPFAM" id="SSF53850">
    <property type="entry name" value="Periplasmic binding protein-like II"/>
    <property type="match status" value="2"/>
</dbReference>
<feature type="domain" description="Transferrin-like" evidence="2">
    <location>
        <begin position="362"/>
        <end position="704"/>
    </location>
</feature>
<dbReference type="PANTHER" id="PTHR11485">
    <property type="entry name" value="TRANSFERRIN"/>
    <property type="match status" value="1"/>
</dbReference>
<protein>
    <submittedName>
        <fullName evidence="4">Transferrin-like</fullName>
    </submittedName>
</protein>
<feature type="signal peptide" evidence="1">
    <location>
        <begin position="1"/>
        <end position="19"/>
    </location>
</feature>
<evidence type="ECO:0000313" key="3">
    <source>
        <dbReference type="Proteomes" id="UP000694924"/>
    </source>
</evidence>
<sequence length="730" mass="82153">MKSAYLLFLIISFVTCTYTRKYKLCTTTHTISEACQSIERGDSEVECLHVSDSAECALRLASGDADFGLFDTDALLLSYQFYHTEIVPIFELRHKDKTQQSFAFKSVAIVSSNFSIKSEDKFENLKNAGLCHPGFSEDQWWNDFILKYFEKKLYVPECRENLTSIENELENIRSFFGKACRPGKWVADPNLSTNLKKKYPELCELCDNTITCNYKNGEKHGHIGALDCLTSGRGNVAYVALEYVHQYFNKENEKSQYQFLCSDGTLQNLNNSNPCAWIKQPWGAIVARKELVNELTGKLNKWLKNPATYAAETWSQALIKVIQEDSIVTNLTKPTSLYNYLVEGRKEVDLSEVRTTCEKHAIRWCTINPLEKTKCEWIAKQAIALGIEPKIVCLQANSTFQCMRDIADLKADITTADSNYGYLARQLYNLGPILYAETDKKIKEDSMIMAVLRKSEGGNYPIKSFNQLKGRRACFPEYGGLAWLSLIKIARVNHIISSVSCKYPGLLNNLLAGACTPGINDDNHGSNTVSKNIAKKLCSVCPKINDTTDCTASNENRFYGDKGALTCLMEGYGDIAFVEIGNIKKEKSDVDQYHIFCRNGSLATTSGLNISKPELCALSTTINSEVIARRNDTEIQRLNSILVLLKLEDWLKYRSSSWRVLHIYGKFDNTDDLLFKSSTFGLVPTTSTIESVLAYKELFDHVDECSSAGLLIVSNVTLFSLVLISIYSMI</sequence>